<dbReference type="InterPro" id="IPR000485">
    <property type="entry name" value="AsnC-type_HTH_dom"/>
</dbReference>
<evidence type="ECO:0000256" key="1">
    <source>
        <dbReference type="ARBA" id="ARBA00023015"/>
    </source>
</evidence>
<dbReference type="Gene3D" id="3.30.70.920">
    <property type="match status" value="1"/>
</dbReference>
<dbReference type="InterPro" id="IPR036388">
    <property type="entry name" value="WH-like_DNA-bd_sf"/>
</dbReference>
<dbReference type="AlphaFoldDB" id="A0A3B1B0H1"/>
<dbReference type="SUPFAM" id="SSF46785">
    <property type="entry name" value="Winged helix' DNA-binding domain"/>
    <property type="match status" value="1"/>
</dbReference>
<protein>
    <submittedName>
        <fullName evidence="5">Transcriptional regulator, AsnC family</fullName>
    </submittedName>
</protein>
<dbReference type="SMART" id="SM00344">
    <property type="entry name" value="HTH_ASNC"/>
    <property type="match status" value="1"/>
</dbReference>
<dbReference type="GO" id="GO:0043565">
    <property type="term" value="F:sequence-specific DNA binding"/>
    <property type="evidence" value="ECO:0007669"/>
    <property type="project" value="InterPro"/>
</dbReference>
<keyword evidence="1" id="KW-0805">Transcription regulation</keyword>
<sequence length="155" mass="17723">MDTLDIKILNLLQDDAMLPVADIAEKINSSKSVCWRRIQRLQDEGIIKSRVALLDNNKIGMNITLFTQVKMTAHGRKLLPNFIEIIKDIPQIMECHTLMGNVDFLLKIVVKDIQEYQDLWWHHLSQIEGVQEINSTIAMSTEKHTTKILLSGAES</sequence>
<dbReference type="InterPro" id="IPR011008">
    <property type="entry name" value="Dimeric_a/b-barrel"/>
</dbReference>
<evidence type="ECO:0000256" key="3">
    <source>
        <dbReference type="ARBA" id="ARBA00023163"/>
    </source>
</evidence>
<dbReference type="GO" id="GO:0005829">
    <property type="term" value="C:cytosol"/>
    <property type="evidence" value="ECO:0007669"/>
    <property type="project" value="TreeGrafter"/>
</dbReference>
<accession>A0A3B1B0H1</accession>
<dbReference type="SUPFAM" id="SSF54909">
    <property type="entry name" value="Dimeric alpha+beta barrel"/>
    <property type="match status" value="1"/>
</dbReference>
<dbReference type="PANTHER" id="PTHR30154:SF17">
    <property type="entry name" value="DNA-BINDING TRANSCRIPTIONAL ACTIVATOR DECR"/>
    <property type="match status" value="1"/>
</dbReference>
<evidence type="ECO:0000259" key="4">
    <source>
        <dbReference type="PROSITE" id="PS50956"/>
    </source>
</evidence>
<dbReference type="GO" id="GO:0043200">
    <property type="term" value="P:response to amino acid"/>
    <property type="evidence" value="ECO:0007669"/>
    <property type="project" value="TreeGrafter"/>
</dbReference>
<dbReference type="Gene3D" id="1.10.10.10">
    <property type="entry name" value="Winged helix-like DNA-binding domain superfamily/Winged helix DNA-binding domain"/>
    <property type="match status" value="1"/>
</dbReference>
<dbReference type="PROSITE" id="PS00519">
    <property type="entry name" value="HTH_ASNC_1"/>
    <property type="match status" value="1"/>
</dbReference>
<evidence type="ECO:0000256" key="2">
    <source>
        <dbReference type="ARBA" id="ARBA00023125"/>
    </source>
</evidence>
<keyword evidence="3" id="KW-0804">Transcription</keyword>
<dbReference type="PANTHER" id="PTHR30154">
    <property type="entry name" value="LEUCINE-RESPONSIVE REGULATORY PROTEIN"/>
    <property type="match status" value="1"/>
</dbReference>
<organism evidence="5">
    <name type="scientific">hydrothermal vent metagenome</name>
    <dbReference type="NCBI Taxonomy" id="652676"/>
    <lineage>
        <taxon>unclassified sequences</taxon>
        <taxon>metagenomes</taxon>
        <taxon>ecological metagenomes</taxon>
    </lineage>
</organism>
<dbReference type="PROSITE" id="PS50956">
    <property type="entry name" value="HTH_ASNC_2"/>
    <property type="match status" value="1"/>
</dbReference>
<dbReference type="Pfam" id="PF01037">
    <property type="entry name" value="AsnC_trans_reg"/>
    <property type="match status" value="1"/>
</dbReference>
<dbReference type="InterPro" id="IPR036390">
    <property type="entry name" value="WH_DNA-bd_sf"/>
</dbReference>
<dbReference type="InterPro" id="IPR019885">
    <property type="entry name" value="Tscrpt_reg_HTH_AsnC-type_CS"/>
</dbReference>
<gene>
    <name evidence="5" type="ORF">MNBD_ALPHA03-49</name>
</gene>
<dbReference type="InterPro" id="IPR019887">
    <property type="entry name" value="Tscrpt_reg_AsnC/Lrp_C"/>
</dbReference>
<evidence type="ECO:0000313" key="5">
    <source>
        <dbReference type="EMBL" id="VAX03790.1"/>
    </source>
</evidence>
<dbReference type="PRINTS" id="PR00033">
    <property type="entry name" value="HTHASNC"/>
</dbReference>
<proteinExistence type="predicted"/>
<dbReference type="InterPro" id="IPR019888">
    <property type="entry name" value="Tscrpt_reg_AsnC-like"/>
</dbReference>
<dbReference type="EMBL" id="UOFW01000061">
    <property type="protein sequence ID" value="VAX03790.1"/>
    <property type="molecule type" value="Genomic_DNA"/>
</dbReference>
<dbReference type="CDD" id="cd00090">
    <property type="entry name" value="HTH_ARSR"/>
    <property type="match status" value="1"/>
</dbReference>
<reference evidence="5" key="1">
    <citation type="submission" date="2018-06" db="EMBL/GenBank/DDBJ databases">
        <authorList>
            <person name="Zhirakovskaya E."/>
        </authorList>
    </citation>
    <scope>NUCLEOTIDE SEQUENCE</scope>
</reference>
<feature type="domain" description="HTH asnC-type" evidence="4">
    <location>
        <begin position="1"/>
        <end position="62"/>
    </location>
</feature>
<name>A0A3B1B0H1_9ZZZZ</name>
<dbReference type="Pfam" id="PF13412">
    <property type="entry name" value="HTH_24"/>
    <property type="match status" value="1"/>
</dbReference>
<keyword evidence="2" id="KW-0238">DNA-binding</keyword>
<dbReference type="InterPro" id="IPR011991">
    <property type="entry name" value="ArsR-like_HTH"/>
</dbReference>